<keyword evidence="2" id="KW-1185">Reference proteome</keyword>
<dbReference type="AlphaFoldDB" id="A0A0K1PPB9"/>
<dbReference type="KEGG" id="llu:AKJ09_01633"/>
<reference evidence="1 2" key="1">
    <citation type="submission" date="2015-08" db="EMBL/GenBank/DDBJ databases">
        <authorList>
            <person name="Babu N.S."/>
            <person name="Beckwith C.J."/>
            <person name="Beseler K.G."/>
            <person name="Brison A."/>
            <person name="Carone J.V."/>
            <person name="Caskin T.P."/>
            <person name="Diamond M."/>
            <person name="Durham M.E."/>
            <person name="Foxe J.M."/>
            <person name="Go M."/>
            <person name="Henderson B.A."/>
            <person name="Jones I.B."/>
            <person name="McGettigan J.A."/>
            <person name="Micheletti S.J."/>
            <person name="Nasrallah M.E."/>
            <person name="Ortiz D."/>
            <person name="Piller C.R."/>
            <person name="Privatt S.R."/>
            <person name="Schneider S.L."/>
            <person name="Sharp S."/>
            <person name="Smith T.C."/>
            <person name="Stanton J.D."/>
            <person name="Ullery H.E."/>
            <person name="Wilson R.J."/>
            <person name="Serrano M.G."/>
            <person name="Buck G."/>
            <person name="Lee V."/>
            <person name="Wang Y."/>
            <person name="Carvalho R."/>
            <person name="Voegtly L."/>
            <person name="Shi R."/>
            <person name="Duckworth R."/>
            <person name="Johnson A."/>
            <person name="Loviza R."/>
            <person name="Walstead R."/>
            <person name="Shah Z."/>
            <person name="Kiflezghi M."/>
            <person name="Wade K."/>
            <person name="Ball S.L."/>
            <person name="Bradley K.W."/>
            <person name="Asai D.J."/>
            <person name="Bowman C.A."/>
            <person name="Russell D.A."/>
            <person name="Pope W.H."/>
            <person name="Jacobs-Sera D."/>
            <person name="Hendrix R.W."/>
            <person name="Hatfull G.F."/>
        </authorList>
    </citation>
    <scope>NUCLEOTIDE SEQUENCE [LARGE SCALE GENOMIC DNA]</scope>
    <source>
        <strain evidence="1 2">DSM 27648</strain>
    </source>
</reference>
<gene>
    <name evidence="1" type="ORF">AKJ09_01633</name>
</gene>
<evidence type="ECO:0000313" key="1">
    <source>
        <dbReference type="EMBL" id="AKU94969.1"/>
    </source>
</evidence>
<proteinExistence type="predicted"/>
<evidence type="ECO:0000313" key="2">
    <source>
        <dbReference type="Proteomes" id="UP000064967"/>
    </source>
</evidence>
<protein>
    <submittedName>
        <fullName evidence="1">Uncharacterized protein</fullName>
    </submittedName>
</protein>
<accession>A0A0K1PPB9</accession>
<dbReference type="Proteomes" id="UP000064967">
    <property type="component" value="Chromosome"/>
</dbReference>
<organism evidence="1 2">
    <name type="scientific">Labilithrix luteola</name>
    <dbReference type="NCBI Taxonomy" id="1391654"/>
    <lineage>
        <taxon>Bacteria</taxon>
        <taxon>Pseudomonadati</taxon>
        <taxon>Myxococcota</taxon>
        <taxon>Polyangia</taxon>
        <taxon>Polyangiales</taxon>
        <taxon>Labilitrichaceae</taxon>
        <taxon>Labilithrix</taxon>
    </lineage>
</organism>
<dbReference type="RefSeq" id="WP_169927348.1">
    <property type="nucleotide sequence ID" value="NZ_CP012333.1"/>
</dbReference>
<dbReference type="EMBL" id="CP012333">
    <property type="protein sequence ID" value="AKU94969.1"/>
    <property type="molecule type" value="Genomic_DNA"/>
</dbReference>
<name>A0A0K1PPB9_9BACT</name>
<sequence length="57" mass="6144">MHSNPFAALAGGATALLENKALDGTSVLARHPEAIHWLSARQSRRHRDARCRLGASP</sequence>